<reference evidence="2 3" key="1">
    <citation type="submission" date="2019-09" db="EMBL/GenBank/DDBJ databases">
        <authorList>
            <person name="Ou C."/>
        </authorList>
    </citation>
    <scope>NUCLEOTIDE SEQUENCE [LARGE SCALE GENOMIC DNA]</scope>
    <source>
        <strain evidence="2">S2</strain>
        <tissue evidence="2">Leaf</tissue>
    </source>
</reference>
<dbReference type="InterPro" id="IPR052929">
    <property type="entry name" value="RNase_H-like_EbsB-rel"/>
</dbReference>
<keyword evidence="3" id="KW-1185">Reference proteome</keyword>
<dbReference type="AlphaFoldDB" id="A0A5N5IB09"/>
<dbReference type="GO" id="GO:0003676">
    <property type="term" value="F:nucleic acid binding"/>
    <property type="evidence" value="ECO:0007669"/>
    <property type="project" value="InterPro"/>
</dbReference>
<protein>
    <recommendedName>
        <fullName evidence="1">RNase H type-1 domain-containing protein</fullName>
    </recommendedName>
</protein>
<dbReference type="InterPro" id="IPR036397">
    <property type="entry name" value="RNaseH_sf"/>
</dbReference>
<dbReference type="OrthoDB" id="1166390at2759"/>
<reference evidence="2 3" key="3">
    <citation type="submission" date="2019-11" db="EMBL/GenBank/DDBJ databases">
        <title>A de novo genome assembly of a pear dwarfing rootstock.</title>
        <authorList>
            <person name="Wang F."/>
            <person name="Wang J."/>
            <person name="Li S."/>
            <person name="Zhang Y."/>
            <person name="Fang M."/>
            <person name="Ma L."/>
            <person name="Zhao Y."/>
            <person name="Jiang S."/>
        </authorList>
    </citation>
    <scope>NUCLEOTIDE SEQUENCE [LARGE SCALE GENOMIC DNA]</scope>
    <source>
        <strain evidence="2">S2</strain>
        <tissue evidence="2">Leaf</tissue>
    </source>
</reference>
<dbReference type="InterPro" id="IPR044730">
    <property type="entry name" value="RNase_H-like_dom_plant"/>
</dbReference>
<dbReference type="Proteomes" id="UP000327157">
    <property type="component" value="Chromosome 5"/>
</dbReference>
<dbReference type="Pfam" id="PF13456">
    <property type="entry name" value="RVT_3"/>
    <property type="match status" value="1"/>
</dbReference>
<evidence type="ECO:0000259" key="1">
    <source>
        <dbReference type="Pfam" id="PF13456"/>
    </source>
</evidence>
<name>A0A5N5IB09_9ROSA</name>
<reference evidence="3" key="2">
    <citation type="submission" date="2019-10" db="EMBL/GenBank/DDBJ databases">
        <title>A de novo genome assembly of a pear dwarfing rootstock.</title>
        <authorList>
            <person name="Wang F."/>
            <person name="Wang J."/>
            <person name="Li S."/>
            <person name="Zhang Y."/>
            <person name="Fang M."/>
            <person name="Ma L."/>
            <person name="Zhao Y."/>
            <person name="Jiang S."/>
        </authorList>
    </citation>
    <scope>NUCLEOTIDE SEQUENCE [LARGE SCALE GENOMIC DNA]</scope>
</reference>
<evidence type="ECO:0000313" key="2">
    <source>
        <dbReference type="EMBL" id="KAB2636447.1"/>
    </source>
</evidence>
<accession>A0A5N5IB09</accession>
<feature type="domain" description="RNase H type-1" evidence="1">
    <location>
        <begin position="45"/>
        <end position="122"/>
    </location>
</feature>
<proteinExistence type="predicted"/>
<dbReference type="CDD" id="cd06222">
    <property type="entry name" value="RNase_H_like"/>
    <property type="match status" value="1"/>
</dbReference>
<gene>
    <name evidence="2" type="ORF">D8674_026981</name>
</gene>
<evidence type="ECO:0000313" key="3">
    <source>
        <dbReference type="Proteomes" id="UP000327157"/>
    </source>
</evidence>
<dbReference type="PANTHER" id="PTHR47074:SF73">
    <property type="entry name" value="OS04G0448401 PROTEIN"/>
    <property type="match status" value="1"/>
</dbReference>
<dbReference type="EMBL" id="SMOL01000004">
    <property type="protein sequence ID" value="KAB2636447.1"/>
    <property type="molecule type" value="Genomic_DNA"/>
</dbReference>
<dbReference type="InterPro" id="IPR002156">
    <property type="entry name" value="RNaseH_domain"/>
</dbReference>
<comment type="caution">
    <text evidence="2">The sequence shown here is derived from an EMBL/GenBank/DDBJ whole genome shotgun (WGS) entry which is preliminary data.</text>
</comment>
<dbReference type="Gene3D" id="3.30.420.10">
    <property type="entry name" value="Ribonuclease H-like superfamily/Ribonuclease H"/>
    <property type="match status" value="1"/>
</dbReference>
<sequence>MSIFTSMNGFLGASRTPEGCSQRVQTALVPPACWFPPSPFFMKLNVDASWVATSKCGYAGIVVRNHEGNFVAAKRVQICAPNVAAAEASTILLGCDLASSLGLDRIIVEFDSKENIYNLVNASSSGS</sequence>
<organism evidence="2 3">
    <name type="scientific">Pyrus ussuriensis x Pyrus communis</name>
    <dbReference type="NCBI Taxonomy" id="2448454"/>
    <lineage>
        <taxon>Eukaryota</taxon>
        <taxon>Viridiplantae</taxon>
        <taxon>Streptophyta</taxon>
        <taxon>Embryophyta</taxon>
        <taxon>Tracheophyta</taxon>
        <taxon>Spermatophyta</taxon>
        <taxon>Magnoliopsida</taxon>
        <taxon>eudicotyledons</taxon>
        <taxon>Gunneridae</taxon>
        <taxon>Pentapetalae</taxon>
        <taxon>rosids</taxon>
        <taxon>fabids</taxon>
        <taxon>Rosales</taxon>
        <taxon>Rosaceae</taxon>
        <taxon>Amygdaloideae</taxon>
        <taxon>Maleae</taxon>
        <taxon>Pyrus</taxon>
    </lineage>
</organism>
<dbReference type="GO" id="GO:0004523">
    <property type="term" value="F:RNA-DNA hybrid ribonuclease activity"/>
    <property type="evidence" value="ECO:0007669"/>
    <property type="project" value="InterPro"/>
</dbReference>
<dbReference type="PANTHER" id="PTHR47074">
    <property type="entry name" value="BNAC02G40300D PROTEIN"/>
    <property type="match status" value="1"/>
</dbReference>